<dbReference type="EMBL" id="CP001739">
    <property type="protein sequence ID" value="ACZ09810.1"/>
    <property type="molecule type" value="Genomic_DNA"/>
</dbReference>
<dbReference type="HOGENOM" id="CLU_3348520_0_0_0"/>
<organism evidence="1 2">
    <name type="scientific">Sebaldella termitidis (strain ATCC 33386 / NCTC 11300)</name>
    <dbReference type="NCBI Taxonomy" id="526218"/>
    <lineage>
        <taxon>Bacteria</taxon>
        <taxon>Fusobacteriati</taxon>
        <taxon>Fusobacteriota</taxon>
        <taxon>Fusobacteriia</taxon>
        <taxon>Fusobacteriales</taxon>
        <taxon>Leptotrichiaceae</taxon>
        <taxon>Sebaldella</taxon>
    </lineage>
</organism>
<sequence>MNFLDKEFEIRKAVKIFNRNGFQITSLSEKTIFFNYS</sequence>
<dbReference type="KEGG" id="str:Sterm_2967"/>
<dbReference type="STRING" id="526218.Sterm_2967"/>
<name>D1ANK6_SEBTE</name>
<reference evidence="1 2" key="2">
    <citation type="journal article" date="2010" name="Stand. Genomic Sci.">
        <title>Complete genome sequence of Sebaldella termitidis type strain (NCTC 11300).</title>
        <authorList>
            <person name="Harmon-Smith M."/>
            <person name="Celia L."/>
            <person name="Chertkov O."/>
            <person name="Lapidus A."/>
            <person name="Copeland A."/>
            <person name="Glavina Del Rio T."/>
            <person name="Nolan M."/>
            <person name="Lucas S."/>
            <person name="Tice H."/>
            <person name="Cheng J.F."/>
            <person name="Han C."/>
            <person name="Detter J.C."/>
            <person name="Bruce D."/>
            <person name="Goodwin L."/>
            <person name="Pitluck S."/>
            <person name="Pati A."/>
            <person name="Liolios K."/>
            <person name="Ivanova N."/>
            <person name="Mavromatis K."/>
            <person name="Mikhailova N."/>
            <person name="Chen A."/>
            <person name="Palaniappan K."/>
            <person name="Land M."/>
            <person name="Hauser L."/>
            <person name="Chang Y.J."/>
            <person name="Jeffries C.D."/>
            <person name="Brettin T."/>
            <person name="Goker M."/>
            <person name="Beck B."/>
            <person name="Bristow J."/>
            <person name="Eisen J.A."/>
            <person name="Markowitz V."/>
            <person name="Hugenholtz P."/>
            <person name="Kyrpides N.C."/>
            <person name="Klenk H.P."/>
            <person name="Chen F."/>
        </authorList>
    </citation>
    <scope>NUCLEOTIDE SEQUENCE [LARGE SCALE GENOMIC DNA]</scope>
    <source>
        <strain evidence="2">ATCC 33386 / NCTC 11300</strain>
    </source>
</reference>
<reference evidence="2" key="1">
    <citation type="submission" date="2009-09" db="EMBL/GenBank/DDBJ databases">
        <title>The complete chromosome of Sebaldella termitidis ATCC 33386.</title>
        <authorList>
            <consortium name="US DOE Joint Genome Institute (JGI-PGF)"/>
            <person name="Lucas S."/>
            <person name="Copeland A."/>
            <person name="Lapidus A."/>
            <person name="Glavina del Rio T."/>
            <person name="Dalin E."/>
            <person name="Tice H."/>
            <person name="Bruce D."/>
            <person name="Goodwin L."/>
            <person name="Pitluck S."/>
            <person name="Kyrpides N."/>
            <person name="Mavromatis K."/>
            <person name="Ivanova N."/>
            <person name="Mikhailova N."/>
            <person name="Sims D."/>
            <person name="Meincke L."/>
            <person name="Brettin T."/>
            <person name="Detter J.C."/>
            <person name="Han C."/>
            <person name="Larimer F."/>
            <person name="Land M."/>
            <person name="Hauser L."/>
            <person name="Markowitz V."/>
            <person name="Cheng J.F."/>
            <person name="Hugenholtz P."/>
            <person name="Woyke T."/>
            <person name="Wu D."/>
            <person name="Eisen J.A."/>
        </authorList>
    </citation>
    <scope>NUCLEOTIDE SEQUENCE [LARGE SCALE GENOMIC DNA]</scope>
    <source>
        <strain evidence="2">ATCC 33386 / NCTC 11300</strain>
    </source>
</reference>
<proteinExistence type="predicted"/>
<dbReference type="AlphaFoldDB" id="D1ANK6"/>
<accession>D1ANK6</accession>
<keyword evidence="2" id="KW-1185">Reference proteome</keyword>
<evidence type="ECO:0000313" key="1">
    <source>
        <dbReference type="EMBL" id="ACZ09810.1"/>
    </source>
</evidence>
<evidence type="ECO:0000313" key="2">
    <source>
        <dbReference type="Proteomes" id="UP000000845"/>
    </source>
</evidence>
<dbReference type="Proteomes" id="UP000000845">
    <property type="component" value="Chromosome"/>
</dbReference>
<gene>
    <name evidence="1" type="ordered locus">Sterm_2967</name>
</gene>
<protein>
    <submittedName>
        <fullName evidence="1">Uncharacterized protein</fullName>
    </submittedName>
</protein>